<evidence type="ECO:0000313" key="1">
    <source>
        <dbReference type="EMBL" id="RBO90696.1"/>
    </source>
</evidence>
<accession>A0A366DKX8</accession>
<keyword evidence="2" id="KW-1185">Reference proteome</keyword>
<proteinExistence type="predicted"/>
<dbReference type="PIRSF" id="PIRSF011484">
    <property type="entry name" value="YaeQ"/>
    <property type="match status" value="1"/>
</dbReference>
<dbReference type="AlphaFoldDB" id="A0A366DKX8"/>
<evidence type="ECO:0000313" key="2">
    <source>
        <dbReference type="Proteomes" id="UP000252586"/>
    </source>
</evidence>
<dbReference type="Pfam" id="PF07152">
    <property type="entry name" value="YaeQ"/>
    <property type="match status" value="1"/>
</dbReference>
<dbReference type="PANTHER" id="PTHR38784:SF1">
    <property type="entry name" value="SUCROSE PHOSPHORYLASE"/>
    <property type="match status" value="1"/>
</dbReference>
<dbReference type="SUPFAM" id="SSF52980">
    <property type="entry name" value="Restriction endonuclease-like"/>
    <property type="match status" value="1"/>
</dbReference>
<dbReference type="SMART" id="SM01322">
    <property type="entry name" value="YaeQ"/>
    <property type="match status" value="1"/>
</dbReference>
<dbReference type="Proteomes" id="UP000252586">
    <property type="component" value="Unassembled WGS sequence"/>
</dbReference>
<name>A0A366DKX8_9NOCA</name>
<reference evidence="1 2" key="1">
    <citation type="submission" date="2018-06" db="EMBL/GenBank/DDBJ databases">
        <title>Genomic Encyclopedia of Type Strains, Phase IV (KMG-IV): sequencing the most valuable type-strain genomes for metagenomic binning, comparative biology and taxonomic classification.</title>
        <authorList>
            <person name="Goeker M."/>
        </authorList>
    </citation>
    <scope>NUCLEOTIDE SEQUENCE [LARGE SCALE GENOMIC DNA]</scope>
    <source>
        <strain evidence="1 2">DSM 44599</strain>
    </source>
</reference>
<dbReference type="RefSeq" id="WP_067505933.1">
    <property type="nucleotide sequence ID" value="NZ_CP107943.1"/>
</dbReference>
<sequence length="181" mass="20033">MALNATMHNFSVQLADVDRGVYEELELRVARHPSETAEFMVTRLLAYCLEYEEGIAFSDGGVSSTDEPAVLVRDRTGRLTAWIEVGAPDADRVHRGSKLAGRVAIYTHRDPAKVLALYAGKRIHRAEDIPLHSFDRAFIDAAVAAVDRRNTVTLSVTERQLFLEINGASLSGSVTEHRIDQ</sequence>
<dbReference type="PANTHER" id="PTHR38784">
    <property type="entry name" value="SUCROSE PHOSPHORYLASE"/>
    <property type="match status" value="1"/>
</dbReference>
<dbReference type="STRING" id="1210090.GCA_001613185_01676"/>
<dbReference type="InterPro" id="IPR009822">
    <property type="entry name" value="YaeQ"/>
</dbReference>
<comment type="caution">
    <text evidence="1">The sequence shown here is derived from an EMBL/GenBank/DDBJ whole genome shotgun (WGS) entry which is preliminary data.</text>
</comment>
<dbReference type="OrthoDB" id="5293309at2"/>
<protein>
    <submittedName>
        <fullName evidence="1">Uncharacterized protein YaeQ</fullName>
    </submittedName>
</protein>
<dbReference type="Gene3D" id="3.10.640.10">
    <property type="entry name" value="Restriction endonuclease-like alpha-beta roll domain"/>
    <property type="match status" value="1"/>
</dbReference>
<dbReference type="EMBL" id="QNRE01000005">
    <property type="protein sequence ID" value="RBO90696.1"/>
    <property type="molecule type" value="Genomic_DNA"/>
</dbReference>
<dbReference type="InterPro" id="IPR011335">
    <property type="entry name" value="Restrct_endonuc-II-like"/>
</dbReference>
<gene>
    <name evidence="1" type="ORF">DFR74_10598</name>
</gene>
<organism evidence="1 2">
    <name type="scientific">Nocardia puris</name>
    <dbReference type="NCBI Taxonomy" id="208602"/>
    <lineage>
        <taxon>Bacteria</taxon>
        <taxon>Bacillati</taxon>
        <taxon>Actinomycetota</taxon>
        <taxon>Actinomycetes</taxon>
        <taxon>Mycobacteriales</taxon>
        <taxon>Nocardiaceae</taxon>
        <taxon>Nocardia</taxon>
    </lineage>
</organism>
<dbReference type="InterPro" id="IPR038590">
    <property type="entry name" value="YaeQ_sf"/>
</dbReference>